<name>A0ABV2UCK9_9ACTN</name>
<keyword evidence="3" id="KW-1185">Reference proteome</keyword>
<organism evidence="2 3">
    <name type="scientific">Streptomyces sp. 900116325</name>
    <dbReference type="NCBI Taxonomy" id="3154295"/>
    <lineage>
        <taxon>Bacteria</taxon>
        <taxon>Bacillati</taxon>
        <taxon>Actinomycetota</taxon>
        <taxon>Actinomycetes</taxon>
        <taxon>Kitasatosporales</taxon>
        <taxon>Streptomycetaceae</taxon>
        <taxon>Streptomyces</taxon>
    </lineage>
</organism>
<evidence type="ECO:0000256" key="1">
    <source>
        <dbReference type="SAM" id="MobiDB-lite"/>
    </source>
</evidence>
<dbReference type="RefSeq" id="WP_356498520.1">
    <property type="nucleotide sequence ID" value="NZ_JBEXEF010000006.1"/>
</dbReference>
<accession>A0ABV2UCK9</accession>
<evidence type="ECO:0000313" key="2">
    <source>
        <dbReference type="EMBL" id="MET8435585.1"/>
    </source>
</evidence>
<protein>
    <submittedName>
        <fullName evidence="2">Uncharacterized protein</fullName>
    </submittedName>
</protein>
<gene>
    <name evidence="2" type="ORF">ABZV61_22915</name>
</gene>
<comment type="caution">
    <text evidence="2">The sequence shown here is derived from an EMBL/GenBank/DDBJ whole genome shotgun (WGS) entry which is preliminary data.</text>
</comment>
<dbReference type="EMBL" id="JBEXIP010000019">
    <property type="protein sequence ID" value="MET8435585.1"/>
    <property type="molecule type" value="Genomic_DNA"/>
</dbReference>
<dbReference type="Proteomes" id="UP001550044">
    <property type="component" value="Unassembled WGS sequence"/>
</dbReference>
<sequence>MANPSDELIELARTSLAAQEQALSEPYTEEGWAPRRAAAEAFQAAVTAEAEATGQGRCPLEMAAKKAALHLEPAPRTDARPPHPGAVPGGAVS</sequence>
<evidence type="ECO:0000313" key="3">
    <source>
        <dbReference type="Proteomes" id="UP001550044"/>
    </source>
</evidence>
<proteinExistence type="predicted"/>
<reference evidence="2 3" key="1">
    <citation type="submission" date="2024-06" db="EMBL/GenBank/DDBJ databases">
        <title>The Natural Products Discovery Center: Release of the First 8490 Sequenced Strains for Exploring Actinobacteria Biosynthetic Diversity.</title>
        <authorList>
            <person name="Kalkreuter E."/>
            <person name="Kautsar S.A."/>
            <person name="Yang D."/>
            <person name="Bader C.D."/>
            <person name="Teijaro C.N."/>
            <person name="Fluegel L."/>
            <person name="Davis C.M."/>
            <person name="Simpson J.R."/>
            <person name="Lauterbach L."/>
            <person name="Steele A.D."/>
            <person name="Gui C."/>
            <person name="Meng S."/>
            <person name="Li G."/>
            <person name="Viehrig K."/>
            <person name="Ye F."/>
            <person name="Su P."/>
            <person name="Kiefer A.F."/>
            <person name="Nichols A."/>
            <person name="Cepeda A.J."/>
            <person name="Yan W."/>
            <person name="Fan B."/>
            <person name="Jiang Y."/>
            <person name="Adhikari A."/>
            <person name="Zheng C.-J."/>
            <person name="Schuster L."/>
            <person name="Cowan T.M."/>
            <person name="Smanski M.J."/>
            <person name="Chevrette M.G."/>
            <person name="De Carvalho L.P.S."/>
            <person name="Shen B."/>
        </authorList>
    </citation>
    <scope>NUCLEOTIDE SEQUENCE [LARGE SCALE GENOMIC DNA]</scope>
    <source>
        <strain evidence="2 3">NPDC005137</strain>
    </source>
</reference>
<feature type="region of interest" description="Disordered" evidence="1">
    <location>
        <begin position="71"/>
        <end position="93"/>
    </location>
</feature>